<dbReference type="HOGENOM" id="CLU_1493427_0_0_11"/>
<name>C4FGX8_9BIFI</name>
<feature type="chain" id="PRO_5039506330" description="Lipoprotein" evidence="1">
    <location>
        <begin position="25"/>
        <end position="180"/>
    </location>
</feature>
<dbReference type="Proteomes" id="UP000006408">
    <property type="component" value="Unassembled WGS sequence"/>
</dbReference>
<keyword evidence="1" id="KW-0732">Signal</keyword>
<evidence type="ECO:0000313" key="2">
    <source>
        <dbReference type="EMBL" id="EEP20291.1"/>
    </source>
</evidence>
<protein>
    <recommendedName>
        <fullName evidence="4">Lipoprotein</fullName>
    </recommendedName>
</protein>
<dbReference type="AlphaFoldDB" id="C4FGX8"/>
<organism evidence="2 3">
    <name type="scientific">Bifidobacterium angulatum DSM 20098 = JCM 7096</name>
    <dbReference type="NCBI Taxonomy" id="518635"/>
    <lineage>
        <taxon>Bacteria</taxon>
        <taxon>Bacillati</taxon>
        <taxon>Actinomycetota</taxon>
        <taxon>Actinomycetes</taxon>
        <taxon>Bifidobacteriales</taxon>
        <taxon>Bifidobacteriaceae</taxon>
        <taxon>Bifidobacterium</taxon>
    </lineage>
</organism>
<comment type="caution">
    <text evidence="2">The sequence shown here is derived from an EMBL/GenBank/DDBJ whole genome shotgun (WGS) entry which is preliminary data.</text>
</comment>
<keyword evidence="3" id="KW-1185">Reference proteome</keyword>
<feature type="signal peptide" evidence="1">
    <location>
        <begin position="1"/>
        <end position="24"/>
    </location>
</feature>
<dbReference type="EMBL" id="ABYS02000013">
    <property type="protein sequence ID" value="EEP20291.1"/>
    <property type="molecule type" value="Genomic_DNA"/>
</dbReference>
<evidence type="ECO:0000313" key="3">
    <source>
        <dbReference type="Proteomes" id="UP000006408"/>
    </source>
</evidence>
<evidence type="ECO:0000256" key="1">
    <source>
        <dbReference type="SAM" id="SignalP"/>
    </source>
</evidence>
<accession>C4FGX8</accession>
<reference evidence="2" key="1">
    <citation type="submission" date="2009-04" db="EMBL/GenBank/DDBJ databases">
        <authorList>
            <person name="Weinstock G."/>
            <person name="Sodergren E."/>
            <person name="Clifton S."/>
            <person name="Fulton L."/>
            <person name="Fulton B."/>
            <person name="Courtney L."/>
            <person name="Fronick C."/>
            <person name="Harrison M."/>
            <person name="Strong C."/>
            <person name="Farmer C."/>
            <person name="Delahaunty K."/>
            <person name="Markovic C."/>
            <person name="Hall O."/>
            <person name="Minx P."/>
            <person name="Tomlinson C."/>
            <person name="Mitreva M."/>
            <person name="Nelson J."/>
            <person name="Hou S."/>
            <person name="Wollam A."/>
            <person name="Pepin K.H."/>
            <person name="Johnson M."/>
            <person name="Bhonagiri V."/>
            <person name="Nash W.E."/>
            <person name="Warren W."/>
            <person name="Chinwalla A."/>
            <person name="Mardis E.R."/>
            <person name="Wilson R.K."/>
        </authorList>
    </citation>
    <scope>NUCLEOTIDE SEQUENCE [LARGE SCALE GENOMIC DNA]</scope>
    <source>
        <strain evidence="2">DSM 20098</strain>
    </source>
</reference>
<dbReference type="PATRIC" id="fig|518635.7.peg.1437"/>
<dbReference type="eggNOG" id="ENOG5031G8Z">
    <property type="taxonomic scope" value="Bacteria"/>
</dbReference>
<gene>
    <name evidence="2" type="ORF">BIFANG_03607</name>
</gene>
<proteinExistence type="predicted"/>
<dbReference type="RefSeq" id="WP_003827452.1">
    <property type="nucleotide sequence ID" value="NZ_GG663536.1"/>
</dbReference>
<sequence>MNKMMRRGLCCTLSVALLSLCGGCADSTHGTSGTGSDSAQNSETDDAEAQAYRAFTVDALDNYASDNLFDDKTDPILVNKLGSKIMHGDGMIPFKEPIDGSNSYEVAFMCKGEEQAPFSFVLYKDGQPHTMSTMGGCASDGVQSVSLPAKRFPDATSLSIINIGGTNLVVSVYEVREAER</sequence>
<evidence type="ECO:0008006" key="4">
    <source>
        <dbReference type="Google" id="ProtNLM"/>
    </source>
</evidence>